<dbReference type="PANTHER" id="PTHR46594:SF4">
    <property type="entry name" value="P-TYPE CATION-TRANSPORTING ATPASE"/>
    <property type="match status" value="1"/>
</dbReference>
<dbReference type="InterPro" id="IPR017969">
    <property type="entry name" value="Heavy-metal-associated_CS"/>
</dbReference>
<dbReference type="GeneID" id="55820437"/>
<organism evidence="4 5">
    <name type="scientific">Methanolobus zinderi</name>
    <dbReference type="NCBI Taxonomy" id="536044"/>
    <lineage>
        <taxon>Archaea</taxon>
        <taxon>Methanobacteriati</taxon>
        <taxon>Methanobacteriota</taxon>
        <taxon>Stenosarchaea group</taxon>
        <taxon>Methanomicrobia</taxon>
        <taxon>Methanosarcinales</taxon>
        <taxon>Methanosarcinaceae</taxon>
        <taxon>Methanolobus</taxon>
    </lineage>
</organism>
<dbReference type="OrthoDB" id="44171at2157"/>
<protein>
    <submittedName>
        <fullName evidence="4">Heavy-metal-associated domain-containing protein</fullName>
    </submittedName>
</protein>
<dbReference type="KEGG" id="mzi:HWN40_02140"/>
<dbReference type="CDD" id="cd00371">
    <property type="entry name" value="HMA"/>
    <property type="match status" value="1"/>
</dbReference>
<dbReference type="InterPro" id="IPR001802">
    <property type="entry name" value="MerP/CopZ"/>
</dbReference>
<evidence type="ECO:0000256" key="1">
    <source>
        <dbReference type="ARBA" id="ARBA00022723"/>
    </source>
</evidence>
<dbReference type="NCBIfam" id="TIGR00003">
    <property type="entry name" value="copper ion binding protein"/>
    <property type="match status" value="1"/>
</dbReference>
<dbReference type="FunFam" id="3.30.70.100:FF:000005">
    <property type="entry name" value="Copper-exporting P-type ATPase A"/>
    <property type="match status" value="1"/>
</dbReference>
<keyword evidence="2" id="KW-0186">Copper</keyword>
<reference evidence="4 5" key="1">
    <citation type="submission" date="2020-06" db="EMBL/GenBank/DDBJ databases">
        <title>Methanolobus halotolerans sp. nov., isolated from a saline lake Tus in Siberia.</title>
        <authorList>
            <person name="Shen Y."/>
            <person name="Chen S.-C."/>
            <person name="Lai M.-C."/>
            <person name="Huang H.-H."/>
            <person name="Chiu H.-H."/>
            <person name="Tang S.-L."/>
            <person name="Rogozin D.Y."/>
            <person name="Degermendzhy A.G."/>
        </authorList>
    </citation>
    <scope>NUCLEOTIDE SEQUENCE [LARGE SCALE GENOMIC DNA]</scope>
    <source>
        <strain evidence="4 5">DSM 21339</strain>
    </source>
</reference>
<dbReference type="SUPFAM" id="SSF55008">
    <property type="entry name" value="HMA, heavy metal-associated domain"/>
    <property type="match status" value="1"/>
</dbReference>
<dbReference type="AlphaFoldDB" id="A0A7D5E760"/>
<proteinExistence type="predicted"/>
<dbReference type="PROSITE" id="PS01047">
    <property type="entry name" value="HMA_1"/>
    <property type="match status" value="1"/>
</dbReference>
<dbReference type="Gene3D" id="3.30.70.100">
    <property type="match status" value="1"/>
</dbReference>
<dbReference type="Pfam" id="PF00403">
    <property type="entry name" value="HMA"/>
    <property type="match status" value="1"/>
</dbReference>
<gene>
    <name evidence="4" type="ORF">HWN40_02140</name>
</gene>
<dbReference type="RefSeq" id="WP_176964214.1">
    <property type="nucleotide sequence ID" value="NZ_CP058215.1"/>
</dbReference>
<evidence type="ECO:0000313" key="4">
    <source>
        <dbReference type="EMBL" id="QLC49151.1"/>
    </source>
</evidence>
<dbReference type="EMBL" id="CP058215">
    <property type="protein sequence ID" value="QLC49151.1"/>
    <property type="molecule type" value="Genomic_DNA"/>
</dbReference>
<feature type="domain" description="HMA" evidence="3">
    <location>
        <begin position="2"/>
        <end position="68"/>
    </location>
</feature>
<sequence length="69" mass="7317">MTEDTIRIEGMACGHCQATVDKAIKSVNGVQDVNVDLENKQATVTYDPATASLDEIKSAVSNAGYTVVE</sequence>
<dbReference type="PRINTS" id="PR00946">
    <property type="entry name" value="HGSCAVENGER"/>
</dbReference>
<dbReference type="PROSITE" id="PS50846">
    <property type="entry name" value="HMA_2"/>
    <property type="match status" value="1"/>
</dbReference>
<dbReference type="InterPro" id="IPR036163">
    <property type="entry name" value="HMA_dom_sf"/>
</dbReference>
<accession>A0A7D5E760</accession>
<name>A0A7D5E760_9EURY</name>
<evidence type="ECO:0000256" key="2">
    <source>
        <dbReference type="ARBA" id="ARBA00023008"/>
    </source>
</evidence>
<dbReference type="PANTHER" id="PTHR46594">
    <property type="entry name" value="P-TYPE CATION-TRANSPORTING ATPASE"/>
    <property type="match status" value="1"/>
</dbReference>
<dbReference type="GO" id="GO:0005507">
    <property type="term" value="F:copper ion binding"/>
    <property type="evidence" value="ECO:0007669"/>
    <property type="project" value="InterPro"/>
</dbReference>
<evidence type="ECO:0000313" key="5">
    <source>
        <dbReference type="Proteomes" id="UP000509594"/>
    </source>
</evidence>
<evidence type="ECO:0000259" key="3">
    <source>
        <dbReference type="PROSITE" id="PS50846"/>
    </source>
</evidence>
<dbReference type="InterPro" id="IPR006122">
    <property type="entry name" value="HMA_Cu_ion-bd"/>
</dbReference>
<dbReference type="Proteomes" id="UP000509594">
    <property type="component" value="Chromosome"/>
</dbReference>
<keyword evidence="1" id="KW-0479">Metal-binding</keyword>
<keyword evidence="5" id="KW-1185">Reference proteome</keyword>
<dbReference type="InterPro" id="IPR006121">
    <property type="entry name" value="HMA_dom"/>
</dbReference>